<comment type="caution">
    <text evidence="1">The sequence shown here is derived from an EMBL/GenBank/DDBJ whole genome shotgun (WGS) entry which is preliminary data.</text>
</comment>
<dbReference type="EMBL" id="SPHZ02000009">
    <property type="protein sequence ID" value="KAF0899657.1"/>
    <property type="molecule type" value="Genomic_DNA"/>
</dbReference>
<keyword evidence="2" id="KW-1185">Reference proteome</keyword>
<organism evidence="1 2">
    <name type="scientific">Oryza meyeriana var. granulata</name>
    <dbReference type="NCBI Taxonomy" id="110450"/>
    <lineage>
        <taxon>Eukaryota</taxon>
        <taxon>Viridiplantae</taxon>
        <taxon>Streptophyta</taxon>
        <taxon>Embryophyta</taxon>
        <taxon>Tracheophyta</taxon>
        <taxon>Spermatophyta</taxon>
        <taxon>Magnoliopsida</taxon>
        <taxon>Liliopsida</taxon>
        <taxon>Poales</taxon>
        <taxon>Poaceae</taxon>
        <taxon>BOP clade</taxon>
        <taxon>Oryzoideae</taxon>
        <taxon>Oryzeae</taxon>
        <taxon>Oryzinae</taxon>
        <taxon>Oryza</taxon>
        <taxon>Oryza meyeriana</taxon>
    </lineage>
</organism>
<dbReference type="AlphaFoldDB" id="A0A6G1CHZ0"/>
<dbReference type="Proteomes" id="UP000479710">
    <property type="component" value="Unassembled WGS sequence"/>
</dbReference>
<gene>
    <name evidence="1" type="ORF">E2562_021356</name>
</gene>
<reference evidence="1 2" key="1">
    <citation type="submission" date="2019-11" db="EMBL/GenBank/DDBJ databases">
        <title>Whole genome sequence of Oryza granulata.</title>
        <authorList>
            <person name="Li W."/>
        </authorList>
    </citation>
    <scope>NUCLEOTIDE SEQUENCE [LARGE SCALE GENOMIC DNA]</scope>
    <source>
        <strain evidence="2">cv. Menghai</strain>
        <tissue evidence="1">Leaf</tissue>
    </source>
</reference>
<accession>A0A6G1CHZ0</accession>
<name>A0A6G1CHZ0_9ORYZ</name>
<sequence>METTSTVQAINNSMTAIKAEEGRKTELIKVRQEYVDTLQSRPPRHDLGPSDGIVDRIPSTELCKLIRATMASSGRTR</sequence>
<protein>
    <submittedName>
        <fullName evidence="1">Uncharacterized protein</fullName>
    </submittedName>
</protein>
<proteinExistence type="predicted"/>
<evidence type="ECO:0000313" key="1">
    <source>
        <dbReference type="EMBL" id="KAF0899657.1"/>
    </source>
</evidence>
<evidence type="ECO:0000313" key="2">
    <source>
        <dbReference type="Proteomes" id="UP000479710"/>
    </source>
</evidence>